<dbReference type="PANTHER" id="PTHR11533">
    <property type="entry name" value="PROTEASE M1 ZINC METALLOPROTEASE"/>
    <property type="match status" value="1"/>
</dbReference>
<dbReference type="Pfam" id="PF11838">
    <property type="entry name" value="ERAP1_C"/>
    <property type="match status" value="1"/>
</dbReference>
<dbReference type="InterPro" id="IPR045357">
    <property type="entry name" value="Aminopeptidase_N-like_N"/>
</dbReference>
<evidence type="ECO:0000256" key="6">
    <source>
        <dbReference type="ARBA" id="ARBA00022723"/>
    </source>
</evidence>
<evidence type="ECO:0000259" key="17">
    <source>
        <dbReference type="Pfam" id="PF17900"/>
    </source>
</evidence>
<organism evidence="19 20">
    <name type="scientific">Candidatus Sysuiplasma superficiale</name>
    <dbReference type="NCBI Taxonomy" id="2823368"/>
    <lineage>
        <taxon>Archaea</taxon>
        <taxon>Methanobacteriati</taxon>
        <taxon>Thermoplasmatota</taxon>
        <taxon>Thermoplasmata</taxon>
        <taxon>Candidatus Sysuiplasmatales</taxon>
        <taxon>Candidatus Sysuiplasmataceae</taxon>
        <taxon>Candidatus Sysuiplasma</taxon>
    </lineage>
</organism>
<comment type="cofactor">
    <cofactor evidence="12 14">
        <name>Zn(2+)</name>
        <dbReference type="ChEBI" id="CHEBI:29105"/>
    </cofactor>
    <text evidence="12 14">Binds 1 zinc ion per subunit.</text>
</comment>
<feature type="binding site" evidence="12">
    <location>
        <position position="279"/>
    </location>
    <ligand>
        <name>Zn(2+)</name>
        <dbReference type="ChEBI" id="CHEBI:29105"/>
        <note>catalytic</note>
    </ligand>
</feature>
<dbReference type="Proteomes" id="UP000716004">
    <property type="component" value="Unassembled WGS sequence"/>
</dbReference>
<dbReference type="InterPro" id="IPR014782">
    <property type="entry name" value="Peptidase_M1_dom"/>
</dbReference>
<dbReference type="Gene3D" id="2.60.40.1910">
    <property type="match status" value="1"/>
</dbReference>
<evidence type="ECO:0000256" key="3">
    <source>
        <dbReference type="ARBA" id="ARBA00022438"/>
    </source>
</evidence>
<dbReference type="Gene3D" id="1.10.390.10">
    <property type="entry name" value="Neutral Protease Domain 2"/>
    <property type="match status" value="1"/>
</dbReference>
<feature type="binding site" evidence="12">
    <location>
        <position position="298"/>
    </location>
    <ligand>
        <name>Zn(2+)</name>
        <dbReference type="ChEBI" id="CHEBI:29105"/>
        <note>catalytic</note>
    </ligand>
</feature>
<evidence type="ECO:0000256" key="4">
    <source>
        <dbReference type="ARBA" id="ARBA00022490"/>
    </source>
</evidence>
<feature type="site" description="Transition state stabilizer" evidence="13">
    <location>
        <position position="361"/>
    </location>
</feature>
<keyword evidence="7 14" id="KW-0378">Hydrolase</keyword>
<name>A0A8J8CCW2_9ARCH</name>
<evidence type="ECO:0000256" key="12">
    <source>
        <dbReference type="PIRSR" id="PIRSR634016-3"/>
    </source>
</evidence>
<feature type="domain" description="Peptidase M1 membrane alanine aminopeptidase" evidence="15">
    <location>
        <begin position="204"/>
        <end position="420"/>
    </location>
</feature>
<dbReference type="SUPFAM" id="SSF55486">
    <property type="entry name" value="Metalloproteases ('zincins'), catalytic domain"/>
    <property type="match status" value="1"/>
</dbReference>
<dbReference type="GO" id="GO:0005737">
    <property type="term" value="C:cytoplasm"/>
    <property type="evidence" value="ECO:0007669"/>
    <property type="project" value="UniProtKB-SubCell"/>
</dbReference>
<evidence type="ECO:0000256" key="1">
    <source>
        <dbReference type="ARBA" id="ARBA00004496"/>
    </source>
</evidence>
<proteinExistence type="inferred from homology"/>
<dbReference type="InterPro" id="IPR034016">
    <property type="entry name" value="M1_APN-typ"/>
</dbReference>
<sequence length="810" mass="92473">MRIPRYSLRFDVNFENLSFSATETVTFRGAPRTVELDCENLNIGKVTSGRKDLKWEMRKRERKLRIRTPGKGDFSCRIEFTGKVRDGELQGFYKSRYKEGYILTTQFEPLGARSLFPCIDSPEIKSVFEISVVVDKGLSVISNTEIASKTESNGRVEFNFAPTPKMATYLLYIGIGKFTESSASEGGIKVIIASTPDQKGKGRFALRNALKLLKTYEKYYSIPYPLSKLHLVGIPEYSVGAMENWGSITFRESVLFVDEDTSENSRRTVASVLAHEIAHQWFGNLVTMRWWNDLWLNESFATFMSTKILDSLYPGWDVWSDFLLYETGPSMTWDALMSTHPIEAEVKRPEDISEIFDEISYGKGGSVLRMINEYLGEEYFRNGIRNYLKRFSYENAVSSDLWKSLGTSSGTNVESIMRSWVRKAGHPVVVVSRTGSRVRLSQRRFLLSGKSEEDIWPIPLTYLDGGKRKTLLMNRKNAYADINDIDDFVMNEEGSGFYRVLYDEASYGRLYSRLEELRNTCRWHLLSDMYAFLYSGDVDFHLYMKFASKLSDDADYLVISELNSQLNELLSVVPDIEELSSLYCSFCRKHLKRVGYRRRNGEDRINTIVREKLSSGLALVDERYAAEIAPLFKEWEKTEAELKGAAVIAYARTRGMVAFEEISGKMKSAESDQNAMKLSMALVSFREGNAVRRGLDLSFTGELNIGHLPYVFIAASRNPEGRKEMWEFFTSNRDRIIKTFRGTGLNSLILERIIANCGVLLGNEITEYLSNHDIPEASAGVRKGLEIMSVRRKLAERIRRSEENIGRLAG</sequence>
<dbReference type="PANTHER" id="PTHR11533:SF174">
    <property type="entry name" value="PUROMYCIN-SENSITIVE AMINOPEPTIDASE-RELATED"/>
    <property type="match status" value="1"/>
</dbReference>
<dbReference type="Gene3D" id="1.25.50.20">
    <property type="match status" value="1"/>
</dbReference>
<evidence type="ECO:0000313" key="20">
    <source>
        <dbReference type="Proteomes" id="UP000750197"/>
    </source>
</evidence>
<comment type="function">
    <text evidence="10">Proteases F1, F2 and F3 degrade oligopeptides produced by Tricorn (themselves probably produced by the proteasome), yielding free amino acids.</text>
</comment>
<dbReference type="SUPFAM" id="SSF63737">
    <property type="entry name" value="Leukotriene A4 hydrolase N-terminal domain"/>
    <property type="match status" value="1"/>
</dbReference>
<protein>
    <recommendedName>
        <fullName evidence="14">Aminopeptidase</fullName>
        <ecNumber evidence="14">3.4.11.-</ecNumber>
    </recommendedName>
</protein>
<accession>A0A8J8CCW2</accession>
<evidence type="ECO:0000313" key="18">
    <source>
        <dbReference type="EMBL" id="MBX8631254.1"/>
    </source>
</evidence>
<dbReference type="Pfam" id="PF01433">
    <property type="entry name" value="Peptidase_M1"/>
    <property type="match status" value="1"/>
</dbReference>
<evidence type="ECO:0000313" key="19">
    <source>
        <dbReference type="EMBL" id="MBX8643765.1"/>
    </source>
</evidence>
<comment type="similarity">
    <text evidence="2 14">Belongs to the peptidase M1 family.</text>
</comment>
<reference evidence="19" key="1">
    <citation type="submission" date="2021-05" db="EMBL/GenBank/DDBJ databases">
        <title>Genomic insights into ecological role and evolution of a novel Thermoplasmata order Candidatus Sysuiplasmatales.</title>
        <authorList>
            <person name="Yuan Y."/>
        </authorList>
    </citation>
    <scope>NUCLEOTIDE SEQUENCE</scope>
    <source>
        <strain evidence="19">TUT19-bin139</strain>
        <strain evidence="18">YP2-bin.285</strain>
    </source>
</reference>
<dbReference type="InterPro" id="IPR024571">
    <property type="entry name" value="ERAP1-like_C_dom"/>
</dbReference>
<dbReference type="GO" id="GO:0008270">
    <property type="term" value="F:zinc ion binding"/>
    <property type="evidence" value="ECO:0007669"/>
    <property type="project" value="UniProtKB-UniRule"/>
</dbReference>
<dbReference type="GO" id="GO:0070006">
    <property type="term" value="F:metalloaminopeptidase activity"/>
    <property type="evidence" value="ECO:0007669"/>
    <property type="project" value="TreeGrafter"/>
</dbReference>
<evidence type="ECO:0000256" key="8">
    <source>
        <dbReference type="ARBA" id="ARBA00022833"/>
    </source>
</evidence>
<keyword evidence="6 12" id="KW-0479">Metal-binding</keyword>
<dbReference type="InterPro" id="IPR042097">
    <property type="entry name" value="Aminopeptidase_N-like_N_sf"/>
</dbReference>
<evidence type="ECO:0000256" key="9">
    <source>
        <dbReference type="ARBA" id="ARBA00023049"/>
    </source>
</evidence>
<dbReference type="GO" id="GO:0005615">
    <property type="term" value="C:extracellular space"/>
    <property type="evidence" value="ECO:0007669"/>
    <property type="project" value="TreeGrafter"/>
</dbReference>
<dbReference type="Pfam" id="PF17900">
    <property type="entry name" value="Peptidase_M1_N"/>
    <property type="match status" value="1"/>
</dbReference>
<evidence type="ECO:0000259" key="16">
    <source>
        <dbReference type="Pfam" id="PF11838"/>
    </source>
</evidence>
<evidence type="ECO:0000256" key="2">
    <source>
        <dbReference type="ARBA" id="ARBA00010136"/>
    </source>
</evidence>
<comment type="subcellular location">
    <subcellularLocation>
        <location evidence="1">Cytoplasm</location>
    </subcellularLocation>
</comment>
<evidence type="ECO:0000256" key="11">
    <source>
        <dbReference type="PIRSR" id="PIRSR634016-1"/>
    </source>
</evidence>
<keyword evidence="3 14" id="KW-0031">Aminopeptidase</keyword>
<evidence type="ECO:0000256" key="5">
    <source>
        <dbReference type="ARBA" id="ARBA00022670"/>
    </source>
</evidence>
<evidence type="ECO:0000259" key="15">
    <source>
        <dbReference type="Pfam" id="PF01433"/>
    </source>
</evidence>
<dbReference type="GO" id="GO:0042277">
    <property type="term" value="F:peptide binding"/>
    <property type="evidence" value="ECO:0007669"/>
    <property type="project" value="TreeGrafter"/>
</dbReference>
<dbReference type="InterPro" id="IPR050344">
    <property type="entry name" value="Peptidase_M1_aminopeptidases"/>
</dbReference>
<keyword evidence="4" id="KW-0963">Cytoplasm</keyword>
<dbReference type="Proteomes" id="UP000750197">
    <property type="component" value="Unassembled WGS sequence"/>
</dbReference>
<keyword evidence="9 14" id="KW-0482">Metalloprotease</keyword>
<dbReference type="GO" id="GO:0043171">
    <property type="term" value="P:peptide catabolic process"/>
    <property type="evidence" value="ECO:0007669"/>
    <property type="project" value="TreeGrafter"/>
</dbReference>
<keyword evidence="5 14" id="KW-0645">Protease</keyword>
<dbReference type="EMBL" id="JAHEAC010000019">
    <property type="protein sequence ID" value="MBX8643765.1"/>
    <property type="molecule type" value="Genomic_DNA"/>
</dbReference>
<feature type="active site" description="Proton acceptor" evidence="11">
    <location>
        <position position="276"/>
    </location>
</feature>
<dbReference type="EMBL" id="JAGVSJ010000002">
    <property type="protein sequence ID" value="MBX8631254.1"/>
    <property type="molecule type" value="Genomic_DNA"/>
</dbReference>
<dbReference type="EC" id="3.4.11.-" evidence="14"/>
<dbReference type="PRINTS" id="PR00756">
    <property type="entry name" value="ALADIPTASE"/>
</dbReference>
<dbReference type="FunFam" id="1.10.390.10:FF:000006">
    <property type="entry name" value="Puromycin-sensitive aminopeptidase"/>
    <property type="match status" value="1"/>
</dbReference>
<keyword evidence="8 12" id="KW-0862">Zinc</keyword>
<gene>
    <name evidence="18" type="ORF">J9259_01835</name>
    <name evidence="19" type="ORF">KIY12_03465</name>
</gene>
<evidence type="ECO:0000256" key="10">
    <source>
        <dbReference type="ARBA" id="ARBA00053324"/>
    </source>
</evidence>
<dbReference type="GO" id="GO:0016020">
    <property type="term" value="C:membrane"/>
    <property type="evidence" value="ECO:0007669"/>
    <property type="project" value="TreeGrafter"/>
</dbReference>
<evidence type="ECO:0000256" key="7">
    <source>
        <dbReference type="ARBA" id="ARBA00022801"/>
    </source>
</evidence>
<feature type="domain" description="Aminopeptidase N-like N-terminal" evidence="17">
    <location>
        <begin position="5"/>
        <end position="170"/>
    </location>
</feature>
<dbReference type="CDD" id="cd09601">
    <property type="entry name" value="M1_APN-Q_like"/>
    <property type="match status" value="1"/>
</dbReference>
<dbReference type="InterPro" id="IPR001930">
    <property type="entry name" value="Peptidase_M1"/>
</dbReference>
<dbReference type="InterPro" id="IPR027268">
    <property type="entry name" value="Peptidase_M4/M1_CTD_sf"/>
</dbReference>
<dbReference type="Gene3D" id="2.60.40.1730">
    <property type="entry name" value="tricorn interacting facor f3 domain"/>
    <property type="match status" value="1"/>
</dbReference>
<evidence type="ECO:0000256" key="13">
    <source>
        <dbReference type="PIRSR" id="PIRSR634016-4"/>
    </source>
</evidence>
<dbReference type="AlphaFoldDB" id="A0A8J8CCW2"/>
<comment type="caution">
    <text evidence="19">The sequence shown here is derived from an EMBL/GenBank/DDBJ whole genome shotgun (WGS) entry which is preliminary data.</text>
</comment>
<evidence type="ECO:0000256" key="14">
    <source>
        <dbReference type="RuleBase" id="RU364040"/>
    </source>
</evidence>
<dbReference type="GO" id="GO:0006508">
    <property type="term" value="P:proteolysis"/>
    <property type="evidence" value="ECO:0007669"/>
    <property type="project" value="UniProtKB-KW"/>
</dbReference>
<feature type="domain" description="ERAP1-like C-terminal" evidence="16">
    <location>
        <begin position="489"/>
        <end position="786"/>
    </location>
</feature>
<feature type="binding site" evidence="12">
    <location>
        <position position="275"/>
    </location>
    <ligand>
        <name>Zn(2+)</name>
        <dbReference type="ChEBI" id="CHEBI:29105"/>
        <note>catalytic</note>
    </ligand>
</feature>